<name>A0ABN7VAH2_GIGMA</name>
<gene>
    <name evidence="2" type="ORF">GMARGA_LOCUS16372</name>
</gene>
<feature type="region of interest" description="Disordered" evidence="1">
    <location>
        <begin position="16"/>
        <end position="39"/>
    </location>
</feature>
<protein>
    <submittedName>
        <fullName evidence="2">12600_t:CDS:1</fullName>
    </submittedName>
</protein>
<organism evidence="2 3">
    <name type="scientific">Gigaspora margarita</name>
    <dbReference type="NCBI Taxonomy" id="4874"/>
    <lineage>
        <taxon>Eukaryota</taxon>
        <taxon>Fungi</taxon>
        <taxon>Fungi incertae sedis</taxon>
        <taxon>Mucoromycota</taxon>
        <taxon>Glomeromycotina</taxon>
        <taxon>Glomeromycetes</taxon>
        <taxon>Diversisporales</taxon>
        <taxon>Gigasporaceae</taxon>
        <taxon>Gigaspora</taxon>
    </lineage>
</organism>
<keyword evidence="3" id="KW-1185">Reference proteome</keyword>
<dbReference type="EMBL" id="CAJVQB010011842">
    <property type="protein sequence ID" value="CAG8750839.1"/>
    <property type="molecule type" value="Genomic_DNA"/>
</dbReference>
<reference evidence="2 3" key="1">
    <citation type="submission" date="2021-06" db="EMBL/GenBank/DDBJ databases">
        <authorList>
            <person name="Kallberg Y."/>
            <person name="Tangrot J."/>
            <person name="Rosling A."/>
        </authorList>
    </citation>
    <scope>NUCLEOTIDE SEQUENCE [LARGE SCALE GENOMIC DNA]</scope>
    <source>
        <strain evidence="2 3">120-4 pot B 10/14</strain>
    </source>
</reference>
<evidence type="ECO:0000256" key="1">
    <source>
        <dbReference type="SAM" id="MobiDB-lite"/>
    </source>
</evidence>
<comment type="caution">
    <text evidence="2">The sequence shown here is derived from an EMBL/GenBank/DDBJ whole genome shotgun (WGS) entry which is preliminary data.</text>
</comment>
<dbReference type="Proteomes" id="UP000789901">
    <property type="component" value="Unassembled WGS sequence"/>
</dbReference>
<evidence type="ECO:0000313" key="2">
    <source>
        <dbReference type="EMBL" id="CAG8750839.1"/>
    </source>
</evidence>
<feature type="compositionally biased region" description="Polar residues" evidence="1">
    <location>
        <begin position="24"/>
        <end position="35"/>
    </location>
</feature>
<evidence type="ECO:0000313" key="3">
    <source>
        <dbReference type="Proteomes" id="UP000789901"/>
    </source>
</evidence>
<accession>A0ABN7VAH2</accession>
<proteinExistence type="predicted"/>
<sequence length="70" mass="8370">MPNTDQWGTEVLLHEERNEKWENDSPNLASRNTNKSVKRRSLNKNENIKQLMHISFLGTKYPMYWNIGEH</sequence>